<sequence length="187" mass="20489">MARSSFLVLMLALAGANAAIFSACSRALGPTMSEGLEFQKAQLSCYMKEIQDQATTTFVNMFLPKPLQLNPDGGFFGDMPSGFEGTSLWETLKDPSQFFENMNVIPDAKDLRKCVADKLGLIGFSFLGFSTFDDQKLRDQILAKVKGTDLEANVKKGISNCGKVSDFKVSEYMDCITSYCETGEAPH</sequence>
<dbReference type="AlphaFoldDB" id="A0A8B7P4M5"/>
<feature type="chain" id="PRO_5034495592" evidence="1">
    <location>
        <begin position="19"/>
        <end position="187"/>
    </location>
</feature>
<keyword evidence="2" id="KW-1185">Reference proteome</keyword>
<evidence type="ECO:0000313" key="3">
    <source>
        <dbReference type="RefSeq" id="XP_018020912.1"/>
    </source>
</evidence>
<dbReference type="RefSeq" id="XP_018020912.1">
    <property type="nucleotide sequence ID" value="XM_018165423.2"/>
</dbReference>
<dbReference type="GeneID" id="108677226"/>
<dbReference type="Proteomes" id="UP000694843">
    <property type="component" value="Unplaced"/>
</dbReference>
<accession>A0A8B7P4M5</accession>
<dbReference type="KEGG" id="hazt:108677226"/>
<keyword evidence="1" id="KW-0732">Signal</keyword>
<protein>
    <submittedName>
        <fullName evidence="3">Uncharacterized protein LOC108677226</fullName>
    </submittedName>
</protein>
<reference evidence="3" key="1">
    <citation type="submission" date="2025-08" db="UniProtKB">
        <authorList>
            <consortium name="RefSeq"/>
        </authorList>
    </citation>
    <scope>IDENTIFICATION</scope>
    <source>
        <tissue evidence="3">Whole organism</tissue>
    </source>
</reference>
<dbReference type="OrthoDB" id="10436503at2759"/>
<proteinExistence type="predicted"/>
<evidence type="ECO:0000256" key="1">
    <source>
        <dbReference type="SAM" id="SignalP"/>
    </source>
</evidence>
<gene>
    <name evidence="3" type="primary">LOC108677226</name>
</gene>
<feature type="signal peptide" evidence="1">
    <location>
        <begin position="1"/>
        <end position="18"/>
    </location>
</feature>
<organism evidence="2 3">
    <name type="scientific">Hyalella azteca</name>
    <name type="common">Amphipod</name>
    <dbReference type="NCBI Taxonomy" id="294128"/>
    <lineage>
        <taxon>Eukaryota</taxon>
        <taxon>Metazoa</taxon>
        <taxon>Ecdysozoa</taxon>
        <taxon>Arthropoda</taxon>
        <taxon>Crustacea</taxon>
        <taxon>Multicrustacea</taxon>
        <taxon>Malacostraca</taxon>
        <taxon>Eumalacostraca</taxon>
        <taxon>Peracarida</taxon>
        <taxon>Amphipoda</taxon>
        <taxon>Senticaudata</taxon>
        <taxon>Talitrida</taxon>
        <taxon>Talitroidea</taxon>
        <taxon>Hyalellidae</taxon>
        <taxon>Hyalella</taxon>
    </lineage>
</organism>
<name>A0A8B7P4M5_HYAAZ</name>
<dbReference type="PROSITE" id="PS51257">
    <property type="entry name" value="PROKAR_LIPOPROTEIN"/>
    <property type="match status" value="1"/>
</dbReference>
<evidence type="ECO:0000313" key="2">
    <source>
        <dbReference type="Proteomes" id="UP000694843"/>
    </source>
</evidence>